<sequence length="389" mass="43867">MFVYRREDLPSENEFPADLEKLGYFINENDQIRKIVDPKEDFQYKINKNSRVNEMQREAMNECIRKIITSRLRGLNFMTLRLPLTSKVDEAHVPILVSSNLSTASRIIVVFGEPVQDLGIWAYRSIGVDGINAGSAVSFAKAVLHLETNECETNECETNTESAPKHGDTALVLANTGQLIWHCGARRPMTLPTWLAYPRSSAVDPPLMMTHRNKIPDNGCWEDHVSCVFNEILSDRGRLVRHDAKINIVGIAEGGQGAIRHLSLNWEDWRGYISAIVLTNPLHSIDVELAVKDEISGSFLAFVSSRCRAYVISDEPQGYLVPGARRHGCNCYSSGEMQNVECIMPRAWKHMLEWLNLAHADPTMYEAQLKLKEMNDSDSETLSSDESNE</sequence>
<dbReference type="AlphaFoldDB" id="A0A5N6UL07"/>
<evidence type="ECO:0000313" key="3">
    <source>
        <dbReference type="Proteomes" id="UP000326950"/>
    </source>
</evidence>
<dbReference type="GO" id="GO:0005634">
    <property type="term" value="C:nucleus"/>
    <property type="evidence" value="ECO:0007669"/>
    <property type="project" value="TreeGrafter"/>
</dbReference>
<dbReference type="PANTHER" id="PTHR21357:SF4">
    <property type="entry name" value="FAM172 FAMILY PROTEIN HOMOLOG CG10038"/>
    <property type="match status" value="1"/>
</dbReference>
<dbReference type="EMBL" id="ML738677">
    <property type="protein sequence ID" value="KAE8159312.1"/>
    <property type="molecule type" value="Genomic_DNA"/>
</dbReference>
<keyword evidence="3" id="KW-1185">Reference proteome</keyword>
<dbReference type="GO" id="GO:0035197">
    <property type="term" value="F:siRNA binding"/>
    <property type="evidence" value="ECO:0007669"/>
    <property type="project" value="TreeGrafter"/>
</dbReference>
<reference evidence="2 3" key="1">
    <citation type="submission" date="2019-04" db="EMBL/GenBank/DDBJ databases">
        <title>Friends and foes A comparative genomics study of 23 Aspergillus species from section Flavi.</title>
        <authorList>
            <consortium name="DOE Joint Genome Institute"/>
            <person name="Kjaerbolling I."/>
            <person name="Vesth T."/>
            <person name="Frisvad J.C."/>
            <person name="Nybo J.L."/>
            <person name="Theobald S."/>
            <person name="Kildgaard S."/>
            <person name="Isbrandt T."/>
            <person name="Kuo A."/>
            <person name="Sato A."/>
            <person name="Lyhne E.K."/>
            <person name="Kogle M.E."/>
            <person name="Wiebenga A."/>
            <person name="Kun R.S."/>
            <person name="Lubbers R.J."/>
            <person name="Makela M.R."/>
            <person name="Barry K."/>
            <person name="Chovatia M."/>
            <person name="Clum A."/>
            <person name="Daum C."/>
            <person name="Haridas S."/>
            <person name="He G."/>
            <person name="LaButti K."/>
            <person name="Lipzen A."/>
            <person name="Mondo S."/>
            <person name="Riley R."/>
            <person name="Salamov A."/>
            <person name="Simmons B.A."/>
            <person name="Magnuson J.K."/>
            <person name="Henrissat B."/>
            <person name="Mortensen U.H."/>
            <person name="Larsen T.O."/>
            <person name="Devries R.P."/>
            <person name="Grigoriev I.V."/>
            <person name="Machida M."/>
            <person name="Baker S.E."/>
            <person name="Andersen M.R."/>
        </authorList>
    </citation>
    <scope>NUCLEOTIDE SEQUENCE [LARGE SCALE GENOMIC DNA]</scope>
    <source>
        <strain evidence="2 3">CBS 117626</strain>
    </source>
</reference>
<evidence type="ECO:0000313" key="2">
    <source>
        <dbReference type="EMBL" id="KAE8159312.1"/>
    </source>
</evidence>
<name>A0A5N6UL07_ASPTM</name>
<protein>
    <submittedName>
        <fullName evidence="2">Arb2 domain-containing protein</fullName>
    </submittedName>
</protein>
<dbReference type="Pfam" id="PF22749">
    <property type="entry name" value="Arb2"/>
    <property type="match status" value="1"/>
</dbReference>
<dbReference type="GO" id="GO:0031048">
    <property type="term" value="P:regulatory ncRNA-mediated heterochromatin formation"/>
    <property type="evidence" value="ECO:0007669"/>
    <property type="project" value="TreeGrafter"/>
</dbReference>
<dbReference type="PANTHER" id="PTHR21357">
    <property type="entry name" value="FAM172 FAMILY PROTEIN HOMOLOG CG10038"/>
    <property type="match status" value="1"/>
</dbReference>
<dbReference type="OrthoDB" id="421951at2759"/>
<feature type="domain" description="Arb2" evidence="1">
    <location>
        <begin position="15"/>
        <end position="316"/>
    </location>
</feature>
<evidence type="ECO:0000259" key="1">
    <source>
        <dbReference type="Pfam" id="PF22749"/>
    </source>
</evidence>
<dbReference type="Proteomes" id="UP000326950">
    <property type="component" value="Unassembled WGS sequence"/>
</dbReference>
<accession>A0A5N6UL07</accession>
<organism evidence="2 3">
    <name type="scientific">Aspergillus tamarii</name>
    <dbReference type="NCBI Taxonomy" id="41984"/>
    <lineage>
        <taxon>Eukaryota</taxon>
        <taxon>Fungi</taxon>
        <taxon>Dikarya</taxon>
        <taxon>Ascomycota</taxon>
        <taxon>Pezizomycotina</taxon>
        <taxon>Eurotiomycetes</taxon>
        <taxon>Eurotiomycetidae</taxon>
        <taxon>Eurotiales</taxon>
        <taxon>Aspergillaceae</taxon>
        <taxon>Aspergillus</taxon>
        <taxon>Aspergillus subgen. Circumdati</taxon>
    </lineage>
</organism>
<proteinExistence type="predicted"/>
<dbReference type="InterPro" id="IPR053858">
    <property type="entry name" value="Arb2_dom"/>
</dbReference>
<dbReference type="InterPro" id="IPR048263">
    <property type="entry name" value="Arb2"/>
</dbReference>
<gene>
    <name evidence="2" type="ORF">BDV40DRAFT_314729</name>
</gene>